<gene>
    <name evidence="2" type="ORF">GCM10023211_03160</name>
</gene>
<evidence type="ECO:0000256" key="1">
    <source>
        <dbReference type="SAM" id="Phobius"/>
    </source>
</evidence>
<accession>A0ABP9MZH8</accession>
<dbReference type="Proteomes" id="UP001500171">
    <property type="component" value="Unassembled WGS sequence"/>
</dbReference>
<protein>
    <submittedName>
        <fullName evidence="2">Uncharacterized protein</fullName>
    </submittedName>
</protein>
<organism evidence="2 3">
    <name type="scientific">Orbus sasakiae</name>
    <dbReference type="NCBI Taxonomy" id="1078475"/>
    <lineage>
        <taxon>Bacteria</taxon>
        <taxon>Pseudomonadati</taxon>
        <taxon>Pseudomonadota</taxon>
        <taxon>Gammaproteobacteria</taxon>
        <taxon>Orbales</taxon>
        <taxon>Orbaceae</taxon>
        <taxon>Orbus</taxon>
    </lineage>
</organism>
<keyword evidence="1" id="KW-1133">Transmembrane helix</keyword>
<feature type="transmembrane region" description="Helical" evidence="1">
    <location>
        <begin position="171"/>
        <end position="193"/>
    </location>
</feature>
<keyword evidence="3" id="KW-1185">Reference proteome</keyword>
<dbReference type="EMBL" id="BAABHY010000001">
    <property type="protein sequence ID" value="GAA5104882.1"/>
    <property type="molecule type" value="Genomic_DNA"/>
</dbReference>
<comment type="caution">
    <text evidence="2">The sequence shown here is derived from an EMBL/GenBank/DDBJ whole genome shotgun (WGS) entry which is preliminary data.</text>
</comment>
<dbReference type="Pfam" id="PF05137">
    <property type="entry name" value="PilN"/>
    <property type="match status" value="1"/>
</dbReference>
<name>A0ABP9MZH8_9GAMM</name>
<sequence>MINQLTQSICNNDDIAVHLKTLLIRCANNTSFNVKKALCRVVIVNQQVRYQRIDLPNIDLKPFEIEHYIQASLVKIFKEEQELTYDYQITKHYHKSLSLMIYAYPQHLLACLILVFEHCKLQFIGMLHELMIPTDQSDNLSSVCETMACLPNLSGFNLLPWRKSFFRKKMICLTTITLSGAIIVILSLLYVYWHIDNQLEEQLVTNRVLRIEVEQKQTYLSSLILLAKNSEQLQSKIEIRQQTQRQLTLLINRIILTTQIVPTDLWFTAFVYRDQIIELKGESFLIQPILTFVRLLNEEVTVESADLLSIKHHQSLQKFNLKIKFSQNN</sequence>
<dbReference type="RefSeq" id="WP_345488041.1">
    <property type="nucleotide sequence ID" value="NZ_BAABHY010000001.1"/>
</dbReference>
<dbReference type="InterPro" id="IPR007813">
    <property type="entry name" value="PilN"/>
</dbReference>
<reference evidence="3" key="1">
    <citation type="journal article" date="2019" name="Int. J. Syst. Evol. Microbiol.">
        <title>The Global Catalogue of Microorganisms (GCM) 10K type strain sequencing project: providing services to taxonomists for standard genome sequencing and annotation.</title>
        <authorList>
            <consortium name="The Broad Institute Genomics Platform"/>
            <consortium name="The Broad Institute Genome Sequencing Center for Infectious Disease"/>
            <person name="Wu L."/>
            <person name="Ma J."/>
        </authorList>
    </citation>
    <scope>NUCLEOTIDE SEQUENCE [LARGE SCALE GENOMIC DNA]</scope>
    <source>
        <strain evidence="3">JCM 18050</strain>
    </source>
</reference>
<keyword evidence="1" id="KW-0472">Membrane</keyword>
<evidence type="ECO:0000313" key="3">
    <source>
        <dbReference type="Proteomes" id="UP001500171"/>
    </source>
</evidence>
<keyword evidence="1" id="KW-0812">Transmembrane</keyword>
<evidence type="ECO:0000313" key="2">
    <source>
        <dbReference type="EMBL" id="GAA5104882.1"/>
    </source>
</evidence>
<proteinExistence type="predicted"/>